<dbReference type="InterPro" id="IPR036264">
    <property type="entry name" value="Bact_exopeptidase_dim_dom"/>
</dbReference>
<dbReference type="InterPro" id="IPR002933">
    <property type="entry name" value="Peptidase_M20"/>
</dbReference>
<proteinExistence type="predicted"/>
<dbReference type="SUPFAM" id="SSF53187">
    <property type="entry name" value="Zn-dependent exopeptidases"/>
    <property type="match status" value="1"/>
</dbReference>
<organism evidence="2 3">
    <name type="scientific">Clostridium nitritogenes</name>
    <dbReference type="NCBI Taxonomy" id="83340"/>
    <lineage>
        <taxon>Bacteria</taxon>
        <taxon>Bacillati</taxon>
        <taxon>Bacillota</taxon>
        <taxon>Clostridia</taxon>
        <taxon>Eubacteriales</taxon>
        <taxon>Clostridiaceae</taxon>
        <taxon>Clostridium</taxon>
    </lineage>
</organism>
<dbReference type="EMBL" id="BAAACO010000001">
    <property type="protein sequence ID" value="GAA0858718.1"/>
    <property type="molecule type" value="Genomic_DNA"/>
</dbReference>
<keyword evidence="3" id="KW-1185">Reference proteome</keyword>
<dbReference type="Gene3D" id="3.30.70.360">
    <property type="match status" value="1"/>
</dbReference>
<gene>
    <name evidence="2" type="ORF">GCM10008916_17700</name>
</gene>
<accession>A0ABN1LPZ0</accession>
<evidence type="ECO:0000313" key="3">
    <source>
        <dbReference type="Proteomes" id="UP001501764"/>
    </source>
</evidence>
<dbReference type="InterPro" id="IPR017439">
    <property type="entry name" value="Amidohydrolase"/>
</dbReference>
<protein>
    <submittedName>
        <fullName evidence="2">M20 family metallopeptidase</fullName>
    </submittedName>
</protein>
<dbReference type="CDD" id="cd03886">
    <property type="entry name" value="M20_Acy1"/>
    <property type="match status" value="1"/>
</dbReference>
<dbReference type="PANTHER" id="PTHR11014">
    <property type="entry name" value="PEPTIDASE M20 FAMILY MEMBER"/>
    <property type="match status" value="1"/>
</dbReference>
<evidence type="ECO:0000313" key="2">
    <source>
        <dbReference type="EMBL" id="GAA0858718.1"/>
    </source>
</evidence>
<dbReference type="PANTHER" id="PTHR11014:SF63">
    <property type="entry name" value="METALLOPEPTIDASE, PUTATIVE (AFU_ORTHOLOGUE AFUA_6G09600)-RELATED"/>
    <property type="match status" value="1"/>
</dbReference>
<sequence>MNFKYFNERIDHMNYWERAKELKDEIISFRRNLHSNAEVGMNLPSTTEFVMKKLKSFGYEPTQIIDSGVVATIGNGQGPCILLRADMDALPMTEESGLSFCSKNPGSAHTCGHDLHASMLLGAAKMLKENEENINGTIKLMFQPGEETFQGAKAMIDTGILENPHVDRALSFHVGAGKAPVGVCAYNDKDAAMFSSTGFKINIKGKGSHGATPHESIDSLNIAVHIYLALQELIARETNPSTPALLTIGQISGGSTSNIIPETTMMQGTMRTVSKETDEYLKNRIVEVANGVAATFRGEATVSWLPSVPPLICDSEFTREMLGYMKELDIPGFMPVGDTTASASEDFAIVLSHIPGTYMFLSAGFTDKESYTAHNPKVLFNEDVLPEGSAFFAHCATRYLENANKIEK</sequence>
<dbReference type="Pfam" id="PF07687">
    <property type="entry name" value="M20_dimer"/>
    <property type="match status" value="1"/>
</dbReference>
<feature type="domain" description="Peptidase M20 dimerisation" evidence="1">
    <location>
        <begin position="194"/>
        <end position="291"/>
    </location>
</feature>
<dbReference type="InterPro" id="IPR011650">
    <property type="entry name" value="Peptidase_M20_dimer"/>
</dbReference>
<name>A0ABN1LPZ0_9CLOT</name>
<dbReference type="Pfam" id="PF01546">
    <property type="entry name" value="Peptidase_M20"/>
    <property type="match status" value="1"/>
</dbReference>
<dbReference type="Gene3D" id="3.40.630.10">
    <property type="entry name" value="Zn peptidases"/>
    <property type="match status" value="1"/>
</dbReference>
<dbReference type="SUPFAM" id="SSF55031">
    <property type="entry name" value="Bacterial exopeptidase dimerisation domain"/>
    <property type="match status" value="1"/>
</dbReference>
<evidence type="ECO:0000259" key="1">
    <source>
        <dbReference type="Pfam" id="PF07687"/>
    </source>
</evidence>
<dbReference type="PIRSF" id="PIRSF005962">
    <property type="entry name" value="Pept_M20D_amidohydro"/>
    <property type="match status" value="1"/>
</dbReference>
<comment type="caution">
    <text evidence="2">The sequence shown here is derived from an EMBL/GenBank/DDBJ whole genome shotgun (WGS) entry which is preliminary data.</text>
</comment>
<dbReference type="Proteomes" id="UP001501764">
    <property type="component" value="Unassembled WGS sequence"/>
</dbReference>
<reference evidence="2 3" key="1">
    <citation type="journal article" date="2019" name="Int. J. Syst. Evol. Microbiol.">
        <title>The Global Catalogue of Microorganisms (GCM) 10K type strain sequencing project: providing services to taxonomists for standard genome sequencing and annotation.</title>
        <authorList>
            <consortium name="The Broad Institute Genomics Platform"/>
            <consortium name="The Broad Institute Genome Sequencing Center for Infectious Disease"/>
            <person name="Wu L."/>
            <person name="Ma J."/>
        </authorList>
    </citation>
    <scope>NUCLEOTIDE SEQUENCE [LARGE SCALE GENOMIC DNA]</scope>
    <source>
        <strain evidence="2 3">JCM 6485</strain>
    </source>
</reference>
<dbReference type="NCBIfam" id="TIGR01891">
    <property type="entry name" value="amidohydrolases"/>
    <property type="match status" value="1"/>
</dbReference>